<feature type="binding site" evidence="10">
    <location>
        <position position="260"/>
    </location>
    <ligand>
        <name>Mn(2+)</name>
        <dbReference type="ChEBI" id="CHEBI:29035"/>
    </ligand>
</feature>
<dbReference type="InterPro" id="IPR050448">
    <property type="entry name" value="OpgB/LTA_synthase_biosynth"/>
</dbReference>
<feature type="active site" evidence="8">
    <location>
        <position position="302"/>
    </location>
</feature>
<dbReference type="CDD" id="cd16015">
    <property type="entry name" value="LTA_synthase"/>
    <property type="match status" value="1"/>
</dbReference>
<comment type="subcellular location">
    <subcellularLocation>
        <location evidence="1">Cell membrane</location>
        <topology evidence="1">Multi-pass membrane protein</topology>
    </subcellularLocation>
</comment>
<feature type="transmembrane region" description="Helical" evidence="11">
    <location>
        <begin position="12"/>
        <end position="35"/>
    </location>
</feature>
<evidence type="ECO:0000313" key="13">
    <source>
        <dbReference type="EMBL" id="MBR0576096.1"/>
    </source>
</evidence>
<comment type="pathway">
    <text evidence="2">Cell wall biogenesis; lipoteichoic acid biosynthesis.</text>
</comment>
<accession>A0A941CRN9</accession>
<feature type="transmembrane region" description="Helical" evidence="11">
    <location>
        <begin position="117"/>
        <end position="136"/>
    </location>
</feature>
<keyword evidence="7 11" id="KW-0472">Membrane</keyword>
<evidence type="ECO:0000256" key="5">
    <source>
        <dbReference type="ARBA" id="ARBA00022692"/>
    </source>
</evidence>
<dbReference type="GO" id="GO:0005886">
    <property type="term" value="C:plasma membrane"/>
    <property type="evidence" value="ECO:0007669"/>
    <property type="project" value="UniProtKB-SubCell"/>
</dbReference>
<feature type="transmembrane region" description="Helical" evidence="11">
    <location>
        <begin position="41"/>
        <end position="63"/>
    </location>
</feature>
<evidence type="ECO:0000256" key="8">
    <source>
        <dbReference type="PIRSR" id="PIRSR005091-1"/>
    </source>
</evidence>
<evidence type="ECO:0000256" key="1">
    <source>
        <dbReference type="ARBA" id="ARBA00004651"/>
    </source>
</evidence>
<proteinExistence type="inferred from homology"/>
<evidence type="ECO:0000256" key="7">
    <source>
        <dbReference type="ARBA" id="ARBA00023136"/>
    </source>
</evidence>
<evidence type="ECO:0000259" key="12">
    <source>
        <dbReference type="Pfam" id="PF00884"/>
    </source>
</evidence>
<evidence type="ECO:0000256" key="6">
    <source>
        <dbReference type="ARBA" id="ARBA00022989"/>
    </source>
</evidence>
<dbReference type="Pfam" id="PF00884">
    <property type="entry name" value="Sulfatase"/>
    <property type="match status" value="1"/>
</dbReference>
<keyword evidence="9" id="KW-0464">Manganese</keyword>
<dbReference type="Proteomes" id="UP000675379">
    <property type="component" value="Unassembled WGS sequence"/>
</dbReference>
<dbReference type="EMBL" id="JAGSCS010000007">
    <property type="protein sequence ID" value="MBR0576096.1"/>
    <property type="molecule type" value="Genomic_DNA"/>
</dbReference>
<dbReference type="SUPFAM" id="SSF53649">
    <property type="entry name" value="Alkaline phosphatase-like"/>
    <property type="match status" value="1"/>
</dbReference>
<comment type="similarity">
    <text evidence="3">Belongs to the LTA synthase family.</text>
</comment>
<feature type="binding site" evidence="10">
    <location>
        <position position="472"/>
    </location>
    <ligand>
        <name>Mn(2+)</name>
        <dbReference type="ChEBI" id="CHEBI:29035"/>
    </ligand>
</feature>
<evidence type="ECO:0000256" key="3">
    <source>
        <dbReference type="ARBA" id="ARBA00009983"/>
    </source>
</evidence>
<name>A0A941CRN9_9CLOT</name>
<keyword evidence="6 11" id="KW-1133">Transmembrane helix</keyword>
<reference evidence="13" key="1">
    <citation type="submission" date="2021-04" db="EMBL/GenBank/DDBJ databases">
        <title>Proteiniclasticum sedimins sp. nov., an obligate anaerobic bacterium isolated from anaerobic sludge.</title>
        <authorList>
            <person name="Liu J."/>
        </authorList>
    </citation>
    <scope>NUCLEOTIDE SEQUENCE</scope>
    <source>
        <strain evidence="13">BAD-10</strain>
    </source>
</reference>
<dbReference type="PANTHER" id="PTHR47371:SF3">
    <property type="entry name" value="PHOSPHOGLYCEROL TRANSFERASE I"/>
    <property type="match status" value="1"/>
</dbReference>
<evidence type="ECO:0000256" key="4">
    <source>
        <dbReference type="ARBA" id="ARBA00022475"/>
    </source>
</evidence>
<dbReference type="Gene3D" id="3.40.720.10">
    <property type="entry name" value="Alkaline Phosphatase, subunit A"/>
    <property type="match status" value="1"/>
</dbReference>
<dbReference type="RefSeq" id="WP_211800869.1">
    <property type="nucleotide sequence ID" value="NZ_JAGSCS010000007.1"/>
</dbReference>
<dbReference type="InterPro" id="IPR000917">
    <property type="entry name" value="Sulfatase_N"/>
</dbReference>
<evidence type="ECO:0000256" key="11">
    <source>
        <dbReference type="SAM" id="Phobius"/>
    </source>
</evidence>
<dbReference type="AlphaFoldDB" id="A0A941CRN9"/>
<dbReference type="PANTHER" id="PTHR47371">
    <property type="entry name" value="LIPOTEICHOIC ACID SYNTHASE"/>
    <property type="match status" value="1"/>
</dbReference>
<feature type="domain" description="Sulfatase N-terminal" evidence="12">
    <location>
        <begin position="252"/>
        <end position="523"/>
    </location>
</feature>
<evidence type="ECO:0000256" key="9">
    <source>
        <dbReference type="PIRSR" id="PIRSR005091-2"/>
    </source>
</evidence>
<feature type="transmembrane region" description="Helical" evidence="11">
    <location>
        <begin position="162"/>
        <end position="183"/>
    </location>
</feature>
<evidence type="ECO:0000256" key="2">
    <source>
        <dbReference type="ARBA" id="ARBA00004936"/>
    </source>
</evidence>
<keyword evidence="14" id="KW-1185">Reference proteome</keyword>
<dbReference type="InterPro" id="IPR017850">
    <property type="entry name" value="Alkaline_phosphatase_core_sf"/>
</dbReference>
<keyword evidence="9" id="KW-0479">Metal-binding</keyword>
<gene>
    <name evidence="13" type="ORF">KCG48_07045</name>
</gene>
<keyword evidence="5 11" id="KW-0812">Transmembrane</keyword>
<sequence length="592" mass="67060">MDRLTKKLSDSKWALATLLGLILYGKSLFLLFTLYEVSVRVVLLSLLSIAPIALVVSFIFLFAGRGRWKYFFLVNVFFSVLFYADMVYFKGLNQLFSVYVLYIKNISFDFGSSASGYFMSYDFVVLLDLPVFLLMLRKSRIYEKEQTLKPQWGGALLRRTRFAVALTLSGLLMATQVMAVSGVEDMENFENHALLLSPVGNHLVNMASFVAEKVMNLTEDDRAEIRDWFEANAQNLTADETHAEDFGVLKGKNIVVLHFESLENFVLQETADGQEITPNLNRILKESYFFSGVREQVREGTSSDTELMFNTGLYPTQKGSAFMSYAENTYFALPKLLKSQGYATMTLHGDDAKFWNRDVMYPTLGIERYIDESLFEDKRYSGLGILDESLFQQSLLEIGRTKEPFYSYIMTVTSHTPFNLEEEYRYLGLPGDTADAGYLESIHYTDYHFGKFYEELKKKGLLENTAFVIFGDHEGIHKYHETELPENDKKIPFIVHVPGMKGEEIDRIGGQIDMLPTLLYLLGEEESTYGDKVMGTNLFHPGTGSVILASGEIIGDPEDPVHLQQAGILANKILAGDYFKPLVEDASSSLDD</sequence>
<feature type="binding site" evidence="9">
    <location>
        <position position="415"/>
    </location>
    <ligand>
        <name>substrate</name>
    </ligand>
</feature>
<dbReference type="PIRSF" id="PIRSF005091">
    <property type="entry name" value="Mmb_sulf_HI1246"/>
    <property type="match status" value="1"/>
</dbReference>
<feature type="binding site" evidence="10">
    <location>
        <position position="473"/>
    </location>
    <ligand>
        <name>Mn(2+)</name>
        <dbReference type="ChEBI" id="CHEBI:29035"/>
    </ligand>
</feature>
<dbReference type="InterPro" id="IPR012160">
    <property type="entry name" value="LtaS-like"/>
</dbReference>
<evidence type="ECO:0000256" key="10">
    <source>
        <dbReference type="PIRSR" id="PIRSR005091-3"/>
    </source>
</evidence>
<protein>
    <submittedName>
        <fullName evidence="13">LTA synthase family protein</fullName>
    </submittedName>
</protein>
<organism evidence="13 14">
    <name type="scientific">Proteiniclasticum sediminis</name>
    <dbReference type="NCBI Taxonomy" id="2804028"/>
    <lineage>
        <taxon>Bacteria</taxon>
        <taxon>Bacillati</taxon>
        <taxon>Bacillota</taxon>
        <taxon>Clostridia</taxon>
        <taxon>Eubacteriales</taxon>
        <taxon>Clostridiaceae</taxon>
        <taxon>Proteiniclasticum</taxon>
    </lineage>
</organism>
<dbReference type="GO" id="GO:0046872">
    <property type="term" value="F:metal ion binding"/>
    <property type="evidence" value="ECO:0007669"/>
    <property type="project" value="UniProtKB-KW"/>
</dbReference>
<keyword evidence="4" id="KW-1003">Cell membrane</keyword>
<feature type="transmembrane region" description="Helical" evidence="11">
    <location>
        <begin position="70"/>
        <end position="89"/>
    </location>
</feature>
<comment type="caution">
    <text evidence="13">The sequence shown here is derived from an EMBL/GenBank/DDBJ whole genome shotgun (WGS) entry which is preliminary data.</text>
</comment>
<evidence type="ECO:0000313" key="14">
    <source>
        <dbReference type="Proteomes" id="UP000675379"/>
    </source>
</evidence>